<sequence length="210" mass="24564">MVGLRKELGQTSSDLKLLQSQINPHFLFNAMNTLYGIALRENADRTAVGIQKLGDMMRFMLHENQQDSILLIREIEYLKEYIELQKLRIADLPSIQITTNLPEDQLDTYYIAPMFLIPFVENAFKHGISLNKLSWIRIQLFIENDILKLSIYNSIHRGQENDPERDNPGIGLENVKSRLDLLYPDDHQLHIEETNAEFFIFLTLHIRQKK</sequence>
<dbReference type="InterPro" id="IPR050640">
    <property type="entry name" value="Bact_2-comp_sensor_kinase"/>
</dbReference>
<dbReference type="EMBL" id="PSKQ01000018">
    <property type="protein sequence ID" value="MBE8720792.1"/>
    <property type="molecule type" value="Genomic_DNA"/>
</dbReference>
<dbReference type="Gene3D" id="3.30.565.10">
    <property type="entry name" value="Histidine kinase-like ATPase, C-terminal domain"/>
    <property type="match status" value="1"/>
</dbReference>
<dbReference type="PANTHER" id="PTHR34220">
    <property type="entry name" value="SENSOR HISTIDINE KINASE YPDA"/>
    <property type="match status" value="1"/>
</dbReference>
<accession>A0ABR9T727</accession>
<evidence type="ECO:0000259" key="1">
    <source>
        <dbReference type="Pfam" id="PF06580"/>
    </source>
</evidence>
<keyword evidence="3" id="KW-1185">Reference proteome</keyword>
<dbReference type="InterPro" id="IPR010559">
    <property type="entry name" value="Sig_transdc_His_kin_internal"/>
</dbReference>
<protein>
    <recommendedName>
        <fullName evidence="1">Signal transduction histidine kinase internal region domain-containing protein</fullName>
    </recommendedName>
</protein>
<name>A0ABR9T727_9SPHI</name>
<dbReference type="PANTHER" id="PTHR34220:SF7">
    <property type="entry name" value="SENSOR HISTIDINE KINASE YPDA"/>
    <property type="match status" value="1"/>
</dbReference>
<organism evidence="2 3">
    <name type="scientific">Sphingobacterium pedocola</name>
    <dbReference type="NCBI Taxonomy" id="2082722"/>
    <lineage>
        <taxon>Bacteria</taxon>
        <taxon>Pseudomonadati</taxon>
        <taxon>Bacteroidota</taxon>
        <taxon>Sphingobacteriia</taxon>
        <taxon>Sphingobacteriales</taxon>
        <taxon>Sphingobacteriaceae</taxon>
        <taxon>Sphingobacterium</taxon>
    </lineage>
</organism>
<gene>
    <name evidence="2" type="ORF">C4F40_08650</name>
</gene>
<feature type="domain" description="Signal transduction histidine kinase internal region" evidence="1">
    <location>
        <begin position="14"/>
        <end position="91"/>
    </location>
</feature>
<dbReference type="RefSeq" id="WP_196940874.1">
    <property type="nucleotide sequence ID" value="NZ_MU158691.1"/>
</dbReference>
<dbReference type="InterPro" id="IPR036890">
    <property type="entry name" value="HATPase_C_sf"/>
</dbReference>
<dbReference type="Pfam" id="PF06580">
    <property type="entry name" value="His_kinase"/>
    <property type="match status" value="1"/>
</dbReference>
<evidence type="ECO:0000313" key="2">
    <source>
        <dbReference type="EMBL" id="MBE8720792.1"/>
    </source>
</evidence>
<dbReference type="Proteomes" id="UP000618319">
    <property type="component" value="Unassembled WGS sequence"/>
</dbReference>
<dbReference type="SUPFAM" id="SSF55874">
    <property type="entry name" value="ATPase domain of HSP90 chaperone/DNA topoisomerase II/histidine kinase"/>
    <property type="match status" value="1"/>
</dbReference>
<proteinExistence type="predicted"/>
<evidence type="ECO:0000313" key="3">
    <source>
        <dbReference type="Proteomes" id="UP000618319"/>
    </source>
</evidence>
<comment type="caution">
    <text evidence="2">The sequence shown here is derived from an EMBL/GenBank/DDBJ whole genome shotgun (WGS) entry which is preliminary data.</text>
</comment>
<reference evidence="2 3" key="1">
    <citation type="submission" date="2018-02" db="EMBL/GenBank/DDBJ databases">
        <title>Sphingobacterium KA21.</title>
        <authorList>
            <person name="Vasarhelyi B.M."/>
            <person name="Deshmukh S."/>
            <person name="Balint B."/>
            <person name="Kukolya J."/>
        </authorList>
    </citation>
    <scope>NUCLEOTIDE SEQUENCE [LARGE SCALE GENOMIC DNA]</scope>
    <source>
        <strain evidence="2 3">Ka21</strain>
    </source>
</reference>